<sequence length="127" mass="14710">MYQWGRTSSSSKGFTPAMHISVFRIQWQLRRRRQRTRSKGDAWRATTPNHADTLTNSEGVAWLRGQFSRYISRQTSSKSRRSVGRNKESRCSRTRGGTARLCTWSSLAVRTTTAKPRYVGWSPQRLK</sequence>
<dbReference type="EMBL" id="MH790583">
    <property type="protein sequence ID" value="QBH78352.1"/>
    <property type="molecule type" value="Genomic_DNA"/>
</dbReference>
<name>A0A481TBP7_HHV2</name>
<proteinExistence type="predicted"/>
<organismHost>
    <name type="scientific">Homo sapiens</name>
    <name type="common">Human</name>
    <dbReference type="NCBI Taxonomy" id="9606"/>
</organismHost>
<organism evidence="2">
    <name type="scientific">Human herpesvirus 2</name>
    <name type="common">HHV-2</name>
    <name type="synonym">Human herpes simplex virus 2</name>
    <dbReference type="NCBI Taxonomy" id="10310"/>
    <lineage>
        <taxon>Viruses</taxon>
        <taxon>Duplodnaviria</taxon>
        <taxon>Heunggongvirae</taxon>
        <taxon>Peploviricota</taxon>
        <taxon>Herviviricetes</taxon>
        <taxon>Herpesvirales</taxon>
        <taxon>Orthoherpesviridae</taxon>
        <taxon>Alphaherpesvirinae</taxon>
        <taxon>Simplexvirus</taxon>
        <taxon>Simplexvirus humanalpha2</taxon>
    </lineage>
</organism>
<protein>
    <submittedName>
        <fullName evidence="2">Uncharacterized protein</fullName>
    </submittedName>
</protein>
<reference evidence="2" key="1">
    <citation type="submission" date="2018-08" db="EMBL/GenBank/DDBJ databases">
        <title>HSV2 whole genome sequences from clinical isolates.</title>
        <authorList>
            <person name="Roychoudhury P."/>
            <person name="Greninger A.L."/>
            <person name="Jerome K.R."/>
            <person name="Johnston C."/>
            <person name="Wald A."/>
            <person name="Xie H."/>
        </authorList>
    </citation>
    <scope>NUCLEOTIDE SEQUENCE</scope>
    <source>
        <strain evidence="2">2003-24998</strain>
    </source>
</reference>
<evidence type="ECO:0000313" key="2">
    <source>
        <dbReference type="EMBL" id="QBH78352.1"/>
    </source>
</evidence>
<accession>A0A481TBP7</accession>
<feature type="region of interest" description="Disordered" evidence="1">
    <location>
        <begin position="73"/>
        <end position="97"/>
    </location>
</feature>
<feature type="region of interest" description="Disordered" evidence="1">
    <location>
        <begin position="33"/>
        <end position="52"/>
    </location>
</feature>
<evidence type="ECO:0000256" key="1">
    <source>
        <dbReference type="SAM" id="MobiDB-lite"/>
    </source>
</evidence>